<evidence type="ECO:0000256" key="3">
    <source>
        <dbReference type="SAM" id="Phobius"/>
    </source>
</evidence>
<dbReference type="VEuPathDB" id="VectorBase:BGLAX_047773"/>
<dbReference type="InterPro" id="IPR036259">
    <property type="entry name" value="MFS_trans_sf"/>
</dbReference>
<dbReference type="PANTHER" id="PTHR11388">
    <property type="entry name" value="ORGANIC ANION TRANSPORTER"/>
    <property type="match status" value="1"/>
</dbReference>
<dbReference type="GO" id="GO:0016323">
    <property type="term" value="C:basolateral plasma membrane"/>
    <property type="evidence" value="ECO:0007669"/>
    <property type="project" value="TreeGrafter"/>
</dbReference>
<dbReference type="Proteomes" id="UP000076420">
    <property type="component" value="Unassembled WGS sequence"/>
</dbReference>
<feature type="region of interest" description="Disordered" evidence="2">
    <location>
        <begin position="104"/>
        <end position="138"/>
    </location>
</feature>
<proteinExistence type="predicted"/>
<dbReference type="GO" id="GO:0015347">
    <property type="term" value="F:sodium-independent organic anion transmembrane transporter activity"/>
    <property type="evidence" value="ECO:0007669"/>
    <property type="project" value="TreeGrafter"/>
</dbReference>
<keyword evidence="3" id="KW-0812">Transmembrane</keyword>
<dbReference type="SUPFAM" id="SSF103473">
    <property type="entry name" value="MFS general substrate transporter"/>
    <property type="match status" value="1"/>
</dbReference>
<feature type="transmembrane region" description="Helical" evidence="3">
    <location>
        <begin position="78"/>
        <end position="99"/>
    </location>
</feature>
<dbReference type="KEGG" id="bgt:106062163"/>
<name>A0A2C9KZB8_BIOGL</name>
<evidence type="ECO:0000313" key="4">
    <source>
        <dbReference type="EnsemblMetazoa" id="BGLB025252-PA"/>
    </source>
</evidence>
<dbReference type="EnsemblMetazoa" id="BGLB025252-RA">
    <property type="protein sequence ID" value="BGLB025252-PA"/>
    <property type="gene ID" value="BGLB025252"/>
</dbReference>
<dbReference type="Pfam" id="PF03137">
    <property type="entry name" value="OATP"/>
    <property type="match status" value="1"/>
</dbReference>
<dbReference type="AlphaFoldDB" id="A0A2C9KZB8"/>
<keyword evidence="1" id="KW-1015">Disulfide bond</keyword>
<gene>
    <name evidence="4" type="primary">106062163</name>
</gene>
<dbReference type="InterPro" id="IPR004156">
    <property type="entry name" value="OATP"/>
</dbReference>
<reference evidence="4" key="1">
    <citation type="submission" date="2020-05" db="UniProtKB">
        <authorList>
            <consortium name="EnsemblMetazoa"/>
        </authorList>
    </citation>
    <scope>IDENTIFICATION</scope>
    <source>
        <strain evidence="4">BB02</strain>
    </source>
</reference>
<dbReference type="VEuPathDB" id="VectorBase:BGLB025252"/>
<evidence type="ECO:0000313" key="5">
    <source>
        <dbReference type="Proteomes" id="UP000076420"/>
    </source>
</evidence>
<evidence type="ECO:0000256" key="1">
    <source>
        <dbReference type="ARBA" id="ARBA00023157"/>
    </source>
</evidence>
<feature type="compositionally biased region" description="Basic and acidic residues" evidence="2">
    <location>
        <begin position="107"/>
        <end position="138"/>
    </location>
</feature>
<organism evidence="4 5">
    <name type="scientific">Biomphalaria glabrata</name>
    <name type="common">Bloodfluke planorb</name>
    <name type="synonym">Freshwater snail</name>
    <dbReference type="NCBI Taxonomy" id="6526"/>
    <lineage>
        <taxon>Eukaryota</taxon>
        <taxon>Metazoa</taxon>
        <taxon>Spiralia</taxon>
        <taxon>Lophotrochozoa</taxon>
        <taxon>Mollusca</taxon>
        <taxon>Gastropoda</taxon>
        <taxon>Heterobranchia</taxon>
        <taxon>Euthyneura</taxon>
        <taxon>Panpulmonata</taxon>
        <taxon>Hygrophila</taxon>
        <taxon>Lymnaeoidea</taxon>
        <taxon>Planorbidae</taxon>
        <taxon>Biomphalaria</taxon>
    </lineage>
</organism>
<dbReference type="GO" id="GO:0043252">
    <property type="term" value="P:sodium-independent organic anion transport"/>
    <property type="evidence" value="ECO:0007669"/>
    <property type="project" value="TreeGrafter"/>
</dbReference>
<dbReference type="PANTHER" id="PTHR11388:SF157">
    <property type="entry name" value="SOLUTE CARRIER ORGANIC ANION TRANSPORTER FAMILY MEMBER 2A1-LIKE"/>
    <property type="match status" value="1"/>
</dbReference>
<sequence length="138" mass="16159">MVEGGTMIPRWLLILRVVEPQDRGFATSFYIFFYNIMSIPSSNVFGKFIDNACFIWDGQLCNLYNRDTIRYLMSGLDVGVNLLSVVTNFPMIIILWLELRKTRRETKKQNDDDKKDKENAITDEAKDNTKPETEIYQF</sequence>
<keyword evidence="3" id="KW-0472">Membrane</keyword>
<accession>A0A2C9KZB8</accession>
<protein>
    <submittedName>
        <fullName evidence="4">Uncharacterized protein</fullName>
    </submittedName>
</protein>
<keyword evidence="3" id="KW-1133">Transmembrane helix</keyword>
<evidence type="ECO:0000256" key="2">
    <source>
        <dbReference type="SAM" id="MobiDB-lite"/>
    </source>
</evidence>